<evidence type="ECO:0000259" key="1">
    <source>
        <dbReference type="Pfam" id="PF12680"/>
    </source>
</evidence>
<organism evidence="2 3">
    <name type="scientific">Streptomyces olivoverticillatus</name>
    <dbReference type="NCBI Taxonomy" id="66427"/>
    <lineage>
        <taxon>Bacteria</taxon>
        <taxon>Bacillati</taxon>
        <taxon>Actinomycetota</taxon>
        <taxon>Actinomycetes</taxon>
        <taxon>Kitasatosporales</taxon>
        <taxon>Streptomycetaceae</taxon>
        <taxon>Streptomyces</taxon>
    </lineage>
</organism>
<dbReference type="Gene3D" id="3.10.450.50">
    <property type="match status" value="1"/>
</dbReference>
<protein>
    <submittedName>
        <fullName evidence="2">Uncharacterized protein (TIGR02246 family)</fullName>
    </submittedName>
</protein>
<evidence type="ECO:0000313" key="2">
    <source>
        <dbReference type="EMBL" id="MBB4893668.1"/>
    </source>
</evidence>
<comment type="caution">
    <text evidence="2">The sequence shown here is derived from an EMBL/GenBank/DDBJ whole genome shotgun (WGS) entry which is preliminary data.</text>
</comment>
<dbReference type="Pfam" id="PF12680">
    <property type="entry name" value="SnoaL_2"/>
    <property type="match status" value="1"/>
</dbReference>
<dbReference type="InterPro" id="IPR037401">
    <property type="entry name" value="SnoaL-like"/>
</dbReference>
<feature type="domain" description="SnoaL-like" evidence="1">
    <location>
        <begin position="8"/>
        <end position="113"/>
    </location>
</feature>
<dbReference type="SUPFAM" id="SSF54427">
    <property type="entry name" value="NTF2-like"/>
    <property type="match status" value="1"/>
</dbReference>
<proteinExistence type="predicted"/>
<dbReference type="Proteomes" id="UP000556084">
    <property type="component" value="Unassembled WGS sequence"/>
</dbReference>
<gene>
    <name evidence="2" type="ORF">FHS39_002699</name>
</gene>
<name>A0A7W7LPZ1_9ACTN</name>
<accession>A0A7W7LPZ1</accession>
<dbReference type="AlphaFoldDB" id="A0A7W7LPZ1"/>
<dbReference type="RefSeq" id="WP_184349527.1">
    <property type="nucleotide sequence ID" value="NZ_JACHJH010000003.1"/>
</dbReference>
<dbReference type="InterPro" id="IPR032710">
    <property type="entry name" value="NTF2-like_dom_sf"/>
</dbReference>
<evidence type="ECO:0000313" key="3">
    <source>
        <dbReference type="Proteomes" id="UP000556084"/>
    </source>
</evidence>
<reference evidence="2 3" key="1">
    <citation type="submission" date="2020-08" db="EMBL/GenBank/DDBJ databases">
        <title>Genomic Encyclopedia of Type Strains, Phase III (KMG-III): the genomes of soil and plant-associated and newly described type strains.</title>
        <authorList>
            <person name="Whitman W."/>
        </authorList>
    </citation>
    <scope>NUCLEOTIDE SEQUENCE [LARGE SCALE GENOMIC DNA]</scope>
    <source>
        <strain evidence="2 3">CECT 3266</strain>
    </source>
</reference>
<sequence length="123" mass="13836">MTKIEDFVERYVAVWNEADAELRRRGIAEIWAENAVYANQGAEFSGHKEIESAVVEAYEQFVKNGDFVFTVAQVDVNHDAVRFTWDMVPPAGGEAASIGTQFFTLGEDGRIVRDYQFIDKVPA</sequence>
<keyword evidence="3" id="KW-1185">Reference proteome</keyword>
<dbReference type="EMBL" id="JACHJH010000003">
    <property type="protein sequence ID" value="MBB4893668.1"/>
    <property type="molecule type" value="Genomic_DNA"/>
</dbReference>